<dbReference type="PANTHER" id="PTHR42978">
    <property type="entry name" value="QUORUM-QUENCHING LACTONASE YTNP-RELATED-RELATED"/>
    <property type="match status" value="1"/>
</dbReference>
<sequence length="275" mass="31077">MRIHHLNCGTLRPFGGRLVNEGGSRFGTARMVCHCLLVETEQGLVLVDTGMGVPDVTTHAKLMKRRLRVGRPVLDVAETAVSQLERLGFRAEDVRHVVPTHLDLDHAGGLPDFPNAEVHVHDVEYQAMRRDLAQDRYLHHQFRHGPKWRVHGSAGGERWFGFEAVRDLPGLPPDILLVPLPGHTRGHTGVAVRRPDGKWLLNAGDAYFHHGEMAEQPHCPPGLRFFENHVQVDGALRRRTQERLRDLLTAHRDQIEVFCAHDPVELDRYIEPSST</sequence>
<dbReference type="Proteomes" id="UP000323946">
    <property type="component" value="Unassembled WGS sequence"/>
</dbReference>
<dbReference type="GO" id="GO:0046872">
    <property type="term" value="F:metal ion binding"/>
    <property type="evidence" value="ECO:0007669"/>
    <property type="project" value="UniProtKB-KW"/>
</dbReference>
<dbReference type="InterPro" id="IPR001279">
    <property type="entry name" value="Metallo-B-lactamas"/>
</dbReference>
<keyword evidence="4" id="KW-0862">Zinc</keyword>
<evidence type="ECO:0000256" key="4">
    <source>
        <dbReference type="ARBA" id="ARBA00022833"/>
    </source>
</evidence>
<dbReference type="AlphaFoldDB" id="A0A5M7BSE6"/>
<name>A0A5M7BSE6_SACHI</name>
<keyword evidence="7" id="KW-1185">Reference proteome</keyword>
<evidence type="ECO:0000313" key="6">
    <source>
        <dbReference type="EMBL" id="KAA5832050.1"/>
    </source>
</evidence>
<comment type="similarity">
    <text evidence="1">Belongs to the metallo-beta-lactamase superfamily.</text>
</comment>
<reference evidence="6 7" key="1">
    <citation type="submission" date="2019-09" db="EMBL/GenBank/DDBJ databases">
        <title>Draft genome sequence of the thermophilic Saccharopolyspora hirsuta VKM Ac-666T.</title>
        <authorList>
            <person name="Lobastova T.G."/>
            <person name="Fokina V."/>
            <person name="Bragin E.Y."/>
            <person name="Shtratnikova V.Y."/>
            <person name="Starodumova I.P."/>
            <person name="Tarlachkov S.V."/>
            <person name="Donova M.V."/>
        </authorList>
    </citation>
    <scope>NUCLEOTIDE SEQUENCE [LARGE SCALE GENOMIC DNA]</scope>
    <source>
        <strain evidence="6 7">VKM Ac-666</strain>
    </source>
</reference>
<keyword evidence="2" id="KW-0479">Metal-binding</keyword>
<protein>
    <submittedName>
        <fullName evidence="6">MBL fold metallo-hydrolase</fullName>
    </submittedName>
</protein>
<dbReference type="InterPro" id="IPR051013">
    <property type="entry name" value="MBL_superfamily_lactonases"/>
</dbReference>
<dbReference type="GO" id="GO:0016787">
    <property type="term" value="F:hydrolase activity"/>
    <property type="evidence" value="ECO:0007669"/>
    <property type="project" value="UniProtKB-KW"/>
</dbReference>
<dbReference type="OrthoDB" id="3196337at2"/>
<evidence type="ECO:0000256" key="2">
    <source>
        <dbReference type="ARBA" id="ARBA00022723"/>
    </source>
</evidence>
<dbReference type="PANTHER" id="PTHR42978:SF3">
    <property type="entry name" value="BLR3078 PROTEIN"/>
    <property type="match status" value="1"/>
</dbReference>
<comment type="caution">
    <text evidence="6">The sequence shown here is derived from an EMBL/GenBank/DDBJ whole genome shotgun (WGS) entry which is preliminary data.</text>
</comment>
<dbReference type="SUPFAM" id="SSF56281">
    <property type="entry name" value="Metallo-hydrolase/oxidoreductase"/>
    <property type="match status" value="1"/>
</dbReference>
<evidence type="ECO:0000256" key="3">
    <source>
        <dbReference type="ARBA" id="ARBA00022801"/>
    </source>
</evidence>
<evidence type="ECO:0000313" key="7">
    <source>
        <dbReference type="Proteomes" id="UP000323946"/>
    </source>
</evidence>
<evidence type="ECO:0000256" key="1">
    <source>
        <dbReference type="ARBA" id="ARBA00007749"/>
    </source>
</evidence>
<proteinExistence type="inferred from homology"/>
<organism evidence="6 7">
    <name type="scientific">Saccharopolyspora hirsuta</name>
    <dbReference type="NCBI Taxonomy" id="1837"/>
    <lineage>
        <taxon>Bacteria</taxon>
        <taxon>Bacillati</taxon>
        <taxon>Actinomycetota</taxon>
        <taxon>Actinomycetes</taxon>
        <taxon>Pseudonocardiales</taxon>
        <taxon>Pseudonocardiaceae</taxon>
        <taxon>Saccharopolyspora</taxon>
    </lineage>
</organism>
<evidence type="ECO:0000259" key="5">
    <source>
        <dbReference type="SMART" id="SM00849"/>
    </source>
</evidence>
<feature type="domain" description="Metallo-beta-lactamase" evidence="5">
    <location>
        <begin position="32"/>
        <end position="261"/>
    </location>
</feature>
<dbReference type="SMR" id="A0A5M7BSE6"/>
<accession>A0A5M7BSE6</accession>
<gene>
    <name evidence="6" type="ORF">F1721_19820</name>
</gene>
<keyword evidence="3 6" id="KW-0378">Hydrolase</keyword>
<dbReference type="CDD" id="cd07742">
    <property type="entry name" value="metallo-hydrolase-like_MBL-fold"/>
    <property type="match status" value="1"/>
</dbReference>
<dbReference type="Pfam" id="PF00753">
    <property type="entry name" value="Lactamase_B"/>
    <property type="match status" value="1"/>
</dbReference>
<dbReference type="SMART" id="SM00849">
    <property type="entry name" value="Lactamase_B"/>
    <property type="match status" value="1"/>
</dbReference>
<dbReference type="EMBL" id="VWPH01000008">
    <property type="protein sequence ID" value="KAA5832050.1"/>
    <property type="molecule type" value="Genomic_DNA"/>
</dbReference>
<dbReference type="InterPro" id="IPR036866">
    <property type="entry name" value="RibonucZ/Hydroxyglut_hydro"/>
</dbReference>
<dbReference type="RefSeq" id="WP_150068189.1">
    <property type="nucleotide sequence ID" value="NZ_VWPH01000008.1"/>
</dbReference>
<dbReference type="Gene3D" id="3.60.15.10">
    <property type="entry name" value="Ribonuclease Z/Hydroxyacylglutathione hydrolase-like"/>
    <property type="match status" value="1"/>
</dbReference>